<dbReference type="EMBL" id="JANYMP010000007">
    <property type="protein sequence ID" value="MCS7478456.1"/>
    <property type="molecule type" value="Genomic_DNA"/>
</dbReference>
<protein>
    <submittedName>
        <fullName evidence="2">NAD(P)H-binding protein</fullName>
    </submittedName>
</protein>
<dbReference type="Gene3D" id="3.40.50.720">
    <property type="entry name" value="NAD(P)-binding Rossmann-like Domain"/>
    <property type="match status" value="1"/>
</dbReference>
<comment type="caution">
    <text evidence="2">The sequence shown here is derived from an EMBL/GenBank/DDBJ whole genome shotgun (WGS) entry which is preliminary data.</text>
</comment>
<evidence type="ECO:0000313" key="2">
    <source>
        <dbReference type="EMBL" id="MCS7478456.1"/>
    </source>
</evidence>
<name>A0A9X3AFL2_9PSEU</name>
<dbReference type="InterPro" id="IPR016040">
    <property type="entry name" value="NAD(P)-bd_dom"/>
</dbReference>
<gene>
    <name evidence="2" type="ORF">NZH93_16475</name>
</gene>
<dbReference type="RefSeq" id="WP_259623968.1">
    <property type="nucleotide sequence ID" value="NZ_JANYMP010000007.1"/>
</dbReference>
<feature type="domain" description="NAD(P)-binding" evidence="1">
    <location>
        <begin position="7"/>
        <end position="173"/>
    </location>
</feature>
<reference evidence="2" key="1">
    <citation type="submission" date="2022-08" db="EMBL/GenBank/DDBJ databases">
        <authorList>
            <person name="Tistechok S."/>
            <person name="Samborskyy M."/>
            <person name="Roman I."/>
        </authorList>
    </citation>
    <scope>NUCLEOTIDE SEQUENCE</scope>
    <source>
        <strain evidence="2">DSM 103496</strain>
    </source>
</reference>
<accession>A0A9X3AFL2</accession>
<sequence length="254" mass="26743">MRVAVAGGTGLIGTMVVDRLAEAGHEPVVLSRSRGVDLTTGAGLAAALAGCAAVVDASNVTTMRRAVSVDFFGAVARNLLAAGVDAGIDHVVVLSIVGVDEVDLGYYFGKREQEKLVSGGPLPWTILRATQFHEFPDSLIEGAVGPFVPVPRMLSRPVAAAEVAAALVDLVLKPAGGYVQPIAGPEELWMADMTRRYVRARGERKVLVPIRLPGQAGKRMAAGGLLPDGPYTRGVQTFAEFLDHVRRDLTGPVR</sequence>
<dbReference type="InterPro" id="IPR036291">
    <property type="entry name" value="NAD(P)-bd_dom_sf"/>
</dbReference>
<proteinExistence type="predicted"/>
<dbReference type="GO" id="GO:0044877">
    <property type="term" value="F:protein-containing complex binding"/>
    <property type="evidence" value="ECO:0007669"/>
    <property type="project" value="TreeGrafter"/>
</dbReference>
<keyword evidence="3" id="KW-1185">Reference proteome</keyword>
<dbReference type="InterPro" id="IPR051207">
    <property type="entry name" value="ComplexI_NDUFA9_subunit"/>
</dbReference>
<dbReference type="PANTHER" id="PTHR12126">
    <property type="entry name" value="NADH-UBIQUINONE OXIDOREDUCTASE 39 KDA SUBUNIT-RELATED"/>
    <property type="match status" value="1"/>
</dbReference>
<dbReference type="PANTHER" id="PTHR12126:SF11">
    <property type="entry name" value="NADH DEHYDROGENASE [UBIQUINONE] 1 ALPHA SUBCOMPLEX SUBUNIT 9, MITOCHONDRIAL"/>
    <property type="match status" value="1"/>
</dbReference>
<evidence type="ECO:0000313" key="3">
    <source>
        <dbReference type="Proteomes" id="UP001141259"/>
    </source>
</evidence>
<dbReference type="Pfam" id="PF13460">
    <property type="entry name" value="NAD_binding_10"/>
    <property type="match status" value="1"/>
</dbReference>
<organism evidence="2 3">
    <name type="scientific">Umezawaea endophytica</name>
    <dbReference type="NCBI Taxonomy" id="1654476"/>
    <lineage>
        <taxon>Bacteria</taxon>
        <taxon>Bacillati</taxon>
        <taxon>Actinomycetota</taxon>
        <taxon>Actinomycetes</taxon>
        <taxon>Pseudonocardiales</taxon>
        <taxon>Pseudonocardiaceae</taxon>
        <taxon>Umezawaea</taxon>
    </lineage>
</organism>
<dbReference type="Proteomes" id="UP001141259">
    <property type="component" value="Unassembled WGS sequence"/>
</dbReference>
<dbReference type="AlphaFoldDB" id="A0A9X3AFL2"/>
<evidence type="ECO:0000259" key="1">
    <source>
        <dbReference type="Pfam" id="PF13460"/>
    </source>
</evidence>
<dbReference type="SUPFAM" id="SSF51735">
    <property type="entry name" value="NAD(P)-binding Rossmann-fold domains"/>
    <property type="match status" value="1"/>
</dbReference>